<comment type="similarity">
    <text evidence="1">Belongs to the BlaI transcriptional regulatory family.</text>
</comment>
<dbReference type="AlphaFoldDB" id="A0A9D1EDL2"/>
<dbReference type="GO" id="GO:0045892">
    <property type="term" value="P:negative regulation of DNA-templated transcription"/>
    <property type="evidence" value="ECO:0007669"/>
    <property type="project" value="InterPro"/>
</dbReference>
<evidence type="ECO:0000313" key="6">
    <source>
        <dbReference type="Proteomes" id="UP000824201"/>
    </source>
</evidence>
<comment type="caution">
    <text evidence="5">The sequence shown here is derived from an EMBL/GenBank/DDBJ whole genome shotgun (WGS) entry which is preliminary data.</text>
</comment>
<dbReference type="PIRSF" id="PIRSF019455">
    <property type="entry name" value="CopR_AtkY"/>
    <property type="match status" value="1"/>
</dbReference>
<proteinExistence type="inferred from homology"/>
<dbReference type="Pfam" id="PF03965">
    <property type="entry name" value="Penicillinase_R"/>
    <property type="match status" value="1"/>
</dbReference>
<evidence type="ECO:0000256" key="1">
    <source>
        <dbReference type="ARBA" id="ARBA00011046"/>
    </source>
</evidence>
<protein>
    <submittedName>
        <fullName evidence="5">BlaI/MecI/CopY family transcriptional regulator</fullName>
    </submittedName>
</protein>
<reference evidence="5" key="2">
    <citation type="journal article" date="2021" name="PeerJ">
        <title>Extensive microbial diversity within the chicken gut microbiome revealed by metagenomics and culture.</title>
        <authorList>
            <person name="Gilroy R."/>
            <person name="Ravi A."/>
            <person name="Getino M."/>
            <person name="Pursley I."/>
            <person name="Horton D.L."/>
            <person name="Alikhan N.F."/>
            <person name="Baker D."/>
            <person name="Gharbi K."/>
            <person name="Hall N."/>
            <person name="Watson M."/>
            <person name="Adriaenssens E.M."/>
            <person name="Foster-Nyarko E."/>
            <person name="Jarju S."/>
            <person name="Secka A."/>
            <person name="Antonio M."/>
            <person name="Oren A."/>
            <person name="Chaudhuri R.R."/>
            <person name="La Ragione R."/>
            <person name="Hildebrand F."/>
            <person name="Pallen M.J."/>
        </authorList>
    </citation>
    <scope>NUCLEOTIDE SEQUENCE</scope>
    <source>
        <strain evidence="5">ChiW13-3771</strain>
    </source>
</reference>
<dbReference type="Gene3D" id="1.10.10.10">
    <property type="entry name" value="Winged helix-like DNA-binding domain superfamily/Winged helix DNA-binding domain"/>
    <property type="match status" value="1"/>
</dbReference>
<name>A0A9D1EDL2_9FIRM</name>
<dbReference type="EMBL" id="DVHN01000039">
    <property type="protein sequence ID" value="HIR87998.1"/>
    <property type="molecule type" value="Genomic_DNA"/>
</dbReference>
<sequence length="122" mass="14540">MANCELTKSEKEIMNIIWDAQSPLMIQEILDEVKKRYDKEWRPQTLSSFLRSLVGKGLLDYHRKNMFSFYWSCMSRKEYASCMQKQLLEEWFGGSRKEFLSEFVKACNVSKEIMEEVIGEME</sequence>
<dbReference type="SUPFAM" id="SSF46785">
    <property type="entry name" value="Winged helix' DNA-binding domain"/>
    <property type="match status" value="1"/>
</dbReference>
<dbReference type="InterPro" id="IPR005650">
    <property type="entry name" value="BlaI_family"/>
</dbReference>
<dbReference type="Proteomes" id="UP000824201">
    <property type="component" value="Unassembled WGS sequence"/>
</dbReference>
<keyword evidence="3" id="KW-0238">DNA-binding</keyword>
<dbReference type="InterPro" id="IPR036388">
    <property type="entry name" value="WH-like_DNA-bd_sf"/>
</dbReference>
<accession>A0A9D1EDL2</accession>
<gene>
    <name evidence="5" type="ORF">IAC96_03510</name>
</gene>
<evidence type="ECO:0000256" key="2">
    <source>
        <dbReference type="ARBA" id="ARBA00023015"/>
    </source>
</evidence>
<dbReference type="InterPro" id="IPR036390">
    <property type="entry name" value="WH_DNA-bd_sf"/>
</dbReference>
<reference evidence="5" key="1">
    <citation type="submission" date="2020-10" db="EMBL/GenBank/DDBJ databases">
        <authorList>
            <person name="Gilroy R."/>
        </authorList>
    </citation>
    <scope>NUCLEOTIDE SEQUENCE</scope>
    <source>
        <strain evidence="5">ChiW13-3771</strain>
    </source>
</reference>
<organism evidence="5 6">
    <name type="scientific">Candidatus Fimimorpha faecalis</name>
    <dbReference type="NCBI Taxonomy" id="2840824"/>
    <lineage>
        <taxon>Bacteria</taxon>
        <taxon>Bacillati</taxon>
        <taxon>Bacillota</taxon>
        <taxon>Clostridia</taxon>
        <taxon>Eubacteriales</taxon>
        <taxon>Candidatus Fimimorpha</taxon>
    </lineage>
</organism>
<evidence type="ECO:0000256" key="4">
    <source>
        <dbReference type="ARBA" id="ARBA00023163"/>
    </source>
</evidence>
<keyword evidence="4" id="KW-0804">Transcription</keyword>
<keyword evidence="2" id="KW-0805">Transcription regulation</keyword>
<evidence type="ECO:0000313" key="5">
    <source>
        <dbReference type="EMBL" id="HIR87998.1"/>
    </source>
</evidence>
<evidence type="ECO:0000256" key="3">
    <source>
        <dbReference type="ARBA" id="ARBA00023125"/>
    </source>
</evidence>
<dbReference type="GO" id="GO:0003677">
    <property type="term" value="F:DNA binding"/>
    <property type="evidence" value="ECO:0007669"/>
    <property type="project" value="UniProtKB-KW"/>
</dbReference>